<dbReference type="OrthoDB" id="5409477at2759"/>
<keyword evidence="2" id="KW-0472">Membrane</keyword>
<name>A0A5N6K969_MONLA</name>
<organism evidence="3 4">
    <name type="scientific">Monilinia laxa</name>
    <name type="common">Brown rot fungus</name>
    <name type="synonym">Sclerotinia laxa</name>
    <dbReference type="NCBI Taxonomy" id="61186"/>
    <lineage>
        <taxon>Eukaryota</taxon>
        <taxon>Fungi</taxon>
        <taxon>Dikarya</taxon>
        <taxon>Ascomycota</taxon>
        <taxon>Pezizomycotina</taxon>
        <taxon>Leotiomycetes</taxon>
        <taxon>Helotiales</taxon>
        <taxon>Sclerotiniaceae</taxon>
        <taxon>Monilinia</taxon>
    </lineage>
</organism>
<comment type="caution">
    <text evidence="3">The sequence shown here is derived from an EMBL/GenBank/DDBJ whole genome shotgun (WGS) entry which is preliminary data.</text>
</comment>
<gene>
    <name evidence="3" type="ORF">EYC80_001411</name>
</gene>
<protein>
    <submittedName>
        <fullName evidence="3">Uncharacterized protein</fullName>
    </submittedName>
</protein>
<dbReference type="AlphaFoldDB" id="A0A5N6K969"/>
<dbReference type="EMBL" id="VIGI01000006">
    <property type="protein sequence ID" value="KAB8299339.1"/>
    <property type="molecule type" value="Genomic_DNA"/>
</dbReference>
<feature type="transmembrane region" description="Helical" evidence="2">
    <location>
        <begin position="459"/>
        <end position="482"/>
    </location>
</feature>
<feature type="transmembrane region" description="Helical" evidence="2">
    <location>
        <begin position="363"/>
        <end position="385"/>
    </location>
</feature>
<feature type="region of interest" description="Disordered" evidence="1">
    <location>
        <begin position="145"/>
        <end position="252"/>
    </location>
</feature>
<evidence type="ECO:0000313" key="4">
    <source>
        <dbReference type="Proteomes" id="UP000326757"/>
    </source>
</evidence>
<keyword evidence="4" id="KW-1185">Reference proteome</keyword>
<accession>A0A5N6K969</accession>
<reference evidence="3 4" key="1">
    <citation type="submission" date="2019-06" db="EMBL/GenBank/DDBJ databases">
        <title>Genome Sequence of the Brown Rot Fungal Pathogen Monilinia laxa.</title>
        <authorList>
            <person name="De Miccolis Angelini R.M."/>
            <person name="Landi L."/>
            <person name="Abate D."/>
            <person name="Pollastro S."/>
            <person name="Romanazzi G."/>
            <person name="Faretra F."/>
        </authorList>
    </citation>
    <scope>NUCLEOTIDE SEQUENCE [LARGE SCALE GENOMIC DNA]</scope>
    <source>
        <strain evidence="3 4">Mlax316</strain>
    </source>
</reference>
<keyword evidence="2" id="KW-1133">Transmembrane helix</keyword>
<evidence type="ECO:0000256" key="1">
    <source>
        <dbReference type="SAM" id="MobiDB-lite"/>
    </source>
</evidence>
<feature type="compositionally biased region" description="Basic and acidic residues" evidence="1">
    <location>
        <begin position="186"/>
        <end position="223"/>
    </location>
</feature>
<evidence type="ECO:0000256" key="2">
    <source>
        <dbReference type="SAM" id="Phobius"/>
    </source>
</evidence>
<keyword evidence="2" id="KW-0812">Transmembrane</keyword>
<dbReference type="Proteomes" id="UP000326757">
    <property type="component" value="Unassembled WGS sequence"/>
</dbReference>
<evidence type="ECO:0000313" key="3">
    <source>
        <dbReference type="EMBL" id="KAB8299339.1"/>
    </source>
</evidence>
<sequence length="581" mass="65434">MLIKNARNNENVKIMDPDCAICSQPAIAKCECEANGLTVAVRQAEQRMMTSVYTDIRTWVRGHAQDYILSYFSVLTTRRKDEHASQIHRITERAAYYYNARPHPSEIAQADSELKRGIDEDWRASVQRYPEVLEYFFSLVELTLPSDDEPGVRDPPLSALGGGGRKVRLSEPGPPRGSTPAVSDGSEERERRREQRRIGTPANDRERHADRQRRDSIRADGRTRPMTAPPPPGGPHMPPAHNPNRNSRVPAQYAPTPGFSYLCVWRPHFSRVGINGYQANPGWSLIVLIPGPKMAEHSHLLDAKLAMELVESLLGSFNLFSSSDLRLELNLSLLYIRVTGLEDLGCTPVLSDILSPHFSSHLISSYLFTILILLTIIIATIQHIFTNSTTKYQTSFLASPAHIKFISQFQHIQHPSYFDFIPSPSIHHYSEPSIVGSHHFLTTFGHACMHVWTNSGAAIIAFPNMICLSLVWFGLIGFYSYVYTNFYIFSWLYGGRGGLVDWYIPILKLTLSSFLPLPSPSHSSPIPKSPPSTYLPRNQNINNSQYILYSPLPYFSLLTPHSSLRTIHSAPQKKFNKALIN</sequence>
<feature type="compositionally biased region" description="Pro residues" evidence="1">
    <location>
        <begin position="227"/>
        <end position="241"/>
    </location>
</feature>
<proteinExistence type="predicted"/>